<dbReference type="InterPro" id="IPR001478">
    <property type="entry name" value="PDZ"/>
</dbReference>
<evidence type="ECO:0000313" key="2">
    <source>
        <dbReference type="EMBL" id="MBT2189136.1"/>
    </source>
</evidence>
<evidence type="ECO:0000313" key="3">
    <source>
        <dbReference type="Proteomes" id="UP001138757"/>
    </source>
</evidence>
<dbReference type="SMART" id="SM00228">
    <property type="entry name" value="PDZ"/>
    <property type="match status" value="1"/>
</dbReference>
<organism evidence="2 3">
    <name type="scientific">Sphingobium nicotianae</name>
    <dbReference type="NCBI Taxonomy" id="2782607"/>
    <lineage>
        <taxon>Bacteria</taxon>
        <taxon>Pseudomonadati</taxon>
        <taxon>Pseudomonadota</taxon>
        <taxon>Alphaproteobacteria</taxon>
        <taxon>Sphingomonadales</taxon>
        <taxon>Sphingomonadaceae</taxon>
        <taxon>Sphingobium</taxon>
    </lineage>
</organism>
<name>A0A9X1IT00_9SPHN</name>
<dbReference type="EMBL" id="JAHGAW010000015">
    <property type="protein sequence ID" value="MBT2189136.1"/>
    <property type="molecule type" value="Genomic_DNA"/>
</dbReference>
<dbReference type="Gene3D" id="2.30.42.10">
    <property type="match status" value="1"/>
</dbReference>
<dbReference type="InterPro" id="IPR041489">
    <property type="entry name" value="PDZ_6"/>
</dbReference>
<accession>A0A9X1IT00</accession>
<keyword evidence="3" id="KW-1185">Reference proteome</keyword>
<dbReference type="Pfam" id="PF17820">
    <property type="entry name" value="PDZ_6"/>
    <property type="match status" value="1"/>
</dbReference>
<dbReference type="Proteomes" id="UP001138757">
    <property type="component" value="Unassembled WGS sequence"/>
</dbReference>
<gene>
    <name evidence="2" type="ORF">KK488_19480</name>
</gene>
<protein>
    <submittedName>
        <fullName evidence="2">PDZ domain-containing protein</fullName>
    </submittedName>
</protein>
<dbReference type="SUPFAM" id="SSF50156">
    <property type="entry name" value="PDZ domain-like"/>
    <property type="match status" value="1"/>
</dbReference>
<feature type="domain" description="PDZ" evidence="1">
    <location>
        <begin position="40"/>
        <end position="88"/>
    </location>
</feature>
<reference evidence="2" key="1">
    <citation type="submission" date="2021-05" db="EMBL/GenBank/DDBJ databases">
        <title>Genome of Sphingobium sp. strain.</title>
        <authorList>
            <person name="Fan R."/>
        </authorList>
    </citation>
    <scope>NUCLEOTIDE SEQUENCE</scope>
    <source>
        <strain evidence="2">H33</strain>
    </source>
</reference>
<proteinExistence type="predicted"/>
<dbReference type="RefSeq" id="WP_214625393.1">
    <property type="nucleotide sequence ID" value="NZ_JAHGAW010000015.1"/>
</dbReference>
<dbReference type="PROSITE" id="PS50106">
    <property type="entry name" value="PDZ"/>
    <property type="match status" value="1"/>
</dbReference>
<dbReference type="InterPro" id="IPR036034">
    <property type="entry name" value="PDZ_sf"/>
</dbReference>
<evidence type="ECO:0000259" key="1">
    <source>
        <dbReference type="PROSITE" id="PS50106"/>
    </source>
</evidence>
<dbReference type="AlphaFoldDB" id="A0A9X1IT00"/>
<comment type="caution">
    <text evidence="2">The sequence shown here is derived from an EMBL/GenBank/DDBJ whole genome shotgun (WGS) entry which is preliminary data.</text>
</comment>
<sequence>MLWPRRLLYAIALLLAASPLLLSSRLARPLPPDAVTERAGLTLGADPRHRVIVTSLRAGGPADRSGIAVGDELREIAGRRVSGLAMSRQLLEDPARCDLLIDVARQGQLHLASLQQCDKTGE</sequence>